<feature type="compositionally biased region" description="Polar residues" evidence="1">
    <location>
        <begin position="76"/>
        <end position="90"/>
    </location>
</feature>
<feature type="domain" description="Transposase IS66 zinc-finger binding" evidence="3">
    <location>
        <begin position="155"/>
        <end position="196"/>
    </location>
</feature>
<reference evidence="5" key="1">
    <citation type="journal article" date="2014" name="Int. J. Syst. Evol. Microbiol.">
        <title>Complete genome of a new Firmicutes species belonging to the dominant human colonic microbiota ('Ruminococcus bicirculans') reveals two chromosomes and a selective capacity to utilize plant glucans.</title>
        <authorList>
            <consortium name="NISC Comparative Sequencing Program"/>
            <person name="Wegmann U."/>
            <person name="Louis P."/>
            <person name="Goesmann A."/>
            <person name="Henrissat B."/>
            <person name="Duncan S.H."/>
            <person name="Flint H.J."/>
        </authorList>
    </citation>
    <scope>NUCLEOTIDE SEQUENCE</scope>
    <source>
        <strain evidence="5">NBRC 109915</strain>
    </source>
</reference>
<dbReference type="InterPro" id="IPR039552">
    <property type="entry name" value="IS66_C"/>
</dbReference>
<dbReference type="InterPro" id="IPR024474">
    <property type="entry name" value="Znf_dom_IS66"/>
</dbReference>
<dbReference type="Pfam" id="PF13005">
    <property type="entry name" value="zf-IS66"/>
    <property type="match status" value="1"/>
</dbReference>
<dbReference type="NCBIfam" id="NF033517">
    <property type="entry name" value="transpos_IS66"/>
    <property type="match status" value="1"/>
</dbReference>
<keyword evidence="6" id="KW-1185">Reference proteome</keyword>
<feature type="domain" description="Transposase IS66 central" evidence="2">
    <location>
        <begin position="213"/>
        <end position="500"/>
    </location>
</feature>
<sequence>MEEIQSTCAMLARHPEEFVVQNVKLIANADFRRDVEHDNAIAARDASISTLTAKLKVTRSDNRWLRAKLNKLTDMQFGQSSEKGAGSSQKKGGEQEPNAGGGNNEGGRGDSGGKTDDDAEPPKKPRGMKGKQAVVIPNYLSREDPRVIEPETGEICSCGCQMRPMGEQIIERLTFRPAQVRVIKEIYPKYVCRTCDRFVQAKVPPREFDYTKFDDRLIAGLAVSKFADFLPLYRQEQIFKRSGVKIHRSTMVRLMDQLCNALEPVHQALEADLKSSTKLSMDETVLSQLMPDNGKTKTCYVWALCRDDRRWAGNAPPGVVFHFMQSRKGEHAEEILQGFSGNLQVDGYAGYRRLMSPDRPGGQIKLAYCWAHVRRKFIDVVKATKSKRAEEIIDLINTIYTIEKKIAGMPSVVRLAVRDEEAKPTIDQLFQLLVETSKSISMKSSLGAAITYTMKLREGLTVFLEDGRVEFDNNAVENTIRPIALLRKNALFAGSEIGGRNWAIMASIIGTCRMNGIEPYAYLIWLLGRMAAGHPRSEYDKLLPWHCPKGRHGIE</sequence>
<dbReference type="PANTHER" id="PTHR33678:SF1">
    <property type="entry name" value="BLL1576 PROTEIN"/>
    <property type="match status" value="1"/>
</dbReference>
<evidence type="ECO:0000259" key="4">
    <source>
        <dbReference type="Pfam" id="PF13817"/>
    </source>
</evidence>
<evidence type="ECO:0000259" key="2">
    <source>
        <dbReference type="Pfam" id="PF03050"/>
    </source>
</evidence>
<evidence type="ECO:0000313" key="6">
    <source>
        <dbReference type="Proteomes" id="UP001161388"/>
    </source>
</evidence>
<dbReference type="InterPro" id="IPR004291">
    <property type="entry name" value="Transposase_IS66_central"/>
</dbReference>
<dbReference type="Proteomes" id="UP001161388">
    <property type="component" value="Unassembled WGS sequence"/>
</dbReference>
<dbReference type="PANTHER" id="PTHR33678">
    <property type="entry name" value="BLL1576 PROTEIN"/>
    <property type="match status" value="1"/>
</dbReference>
<accession>A0ABQ5VCK9</accession>
<feature type="region of interest" description="Disordered" evidence="1">
    <location>
        <begin position="75"/>
        <end position="134"/>
    </location>
</feature>
<feature type="domain" description="Transposase IS66 C-terminal" evidence="4">
    <location>
        <begin position="507"/>
        <end position="545"/>
    </location>
</feature>
<dbReference type="EMBL" id="BSNL01000001">
    <property type="protein sequence ID" value="GLQ25200.1"/>
    <property type="molecule type" value="Genomic_DNA"/>
</dbReference>
<dbReference type="Pfam" id="PF03050">
    <property type="entry name" value="DDE_Tnp_IS66"/>
    <property type="match status" value="1"/>
</dbReference>
<dbReference type="Pfam" id="PF13817">
    <property type="entry name" value="DDE_Tnp_IS66_C"/>
    <property type="match status" value="1"/>
</dbReference>
<evidence type="ECO:0000313" key="5">
    <source>
        <dbReference type="EMBL" id="GLQ25200.1"/>
    </source>
</evidence>
<evidence type="ECO:0000259" key="3">
    <source>
        <dbReference type="Pfam" id="PF13005"/>
    </source>
</evidence>
<dbReference type="RefSeq" id="WP_284369300.1">
    <property type="nucleotide sequence ID" value="NZ_BSNL01000001.1"/>
</dbReference>
<gene>
    <name evidence="5" type="ORF">GCM10007927_00030</name>
</gene>
<proteinExistence type="predicted"/>
<dbReference type="InterPro" id="IPR052344">
    <property type="entry name" value="Transposase-related"/>
</dbReference>
<feature type="compositionally biased region" description="Basic and acidic residues" evidence="1">
    <location>
        <begin position="107"/>
        <end position="123"/>
    </location>
</feature>
<organism evidence="5 6">
    <name type="scientific">Sulfitobacter pacificus</name>
    <dbReference type="NCBI Taxonomy" id="1499314"/>
    <lineage>
        <taxon>Bacteria</taxon>
        <taxon>Pseudomonadati</taxon>
        <taxon>Pseudomonadota</taxon>
        <taxon>Alphaproteobacteria</taxon>
        <taxon>Rhodobacterales</taxon>
        <taxon>Roseobacteraceae</taxon>
        <taxon>Sulfitobacter</taxon>
    </lineage>
</organism>
<comment type="caution">
    <text evidence="5">The sequence shown here is derived from an EMBL/GenBank/DDBJ whole genome shotgun (WGS) entry which is preliminary data.</text>
</comment>
<name>A0ABQ5VCK9_9RHOB</name>
<reference evidence="5" key="2">
    <citation type="submission" date="2023-01" db="EMBL/GenBank/DDBJ databases">
        <title>Draft genome sequence of Sulfitobacter pacificus strain NBRC 109915.</title>
        <authorList>
            <person name="Sun Q."/>
            <person name="Mori K."/>
        </authorList>
    </citation>
    <scope>NUCLEOTIDE SEQUENCE</scope>
    <source>
        <strain evidence="5">NBRC 109915</strain>
    </source>
</reference>
<evidence type="ECO:0000256" key="1">
    <source>
        <dbReference type="SAM" id="MobiDB-lite"/>
    </source>
</evidence>
<protein>
    <submittedName>
        <fullName evidence="5">Transposase</fullName>
    </submittedName>
</protein>